<gene>
    <name evidence="1" type="ORF">RFULGI_LOCUS9235</name>
</gene>
<reference evidence="1" key="1">
    <citation type="submission" date="2021-06" db="EMBL/GenBank/DDBJ databases">
        <authorList>
            <person name="Kallberg Y."/>
            <person name="Tangrot J."/>
            <person name="Rosling A."/>
        </authorList>
    </citation>
    <scope>NUCLEOTIDE SEQUENCE</scope>
    <source>
        <strain evidence="1">IN212</strain>
    </source>
</reference>
<name>A0A9N9HB74_9GLOM</name>
<comment type="caution">
    <text evidence="1">The sequence shown here is derived from an EMBL/GenBank/DDBJ whole genome shotgun (WGS) entry which is preliminary data.</text>
</comment>
<accession>A0A9N9HB74</accession>
<dbReference type="OrthoDB" id="2428166at2759"/>
<proteinExistence type="predicted"/>
<dbReference type="AlphaFoldDB" id="A0A9N9HB74"/>
<organism evidence="1 2">
    <name type="scientific">Racocetra fulgida</name>
    <dbReference type="NCBI Taxonomy" id="60492"/>
    <lineage>
        <taxon>Eukaryota</taxon>
        <taxon>Fungi</taxon>
        <taxon>Fungi incertae sedis</taxon>
        <taxon>Mucoromycota</taxon>
        <taxon>Glomeromycotina</taxon>
        <taxon>Glomeromycetes</taxon>
        <taxon>Diversisporales</taxon>
        <taxon>Gigasporaceae</taxon>
        <taxon>Racocetra</taxon>
    </lineage>
</organism>
<dbReference type="EMBL" id="CAJVPZ010016166">
    <property type="protein sequence ID" value="CAG8671156.1"/>
    <property type="molecule type" value="Genomic_DNA"/>
</dbReference>
<dbReference type="Proteomes" id="UP000789396">
    <property type="component" value="Unassembled WGS sequence"/>
</dbReference>
<evidence type="ECO:0000313" key="1">
    <source>
        <dbReference type="EMBL" id="CAG8671156.1"/>
    </source>
</evidence>
<protein>
    <submittedName>
        <fullName evidence="1">1132_t:CDS:1</fullName>
    </submittedName>
</protein>
<keyword evidence="2" id="KW-1185">Reference proteome</keyword>
<sequence length="78" mass="9472">QELDNKKRISHKKEELYSLIEHVKSIIEENSQQPNAKQWINASDKNFNSLRRMVDNCEKYNKRQKIQNTWRGQNHNTF</sequence>
<feature type="non-terminal residue" evidence="1">
    <location>
        <position position="1"/>
    </location>
</feature>
<evidence type="ECO:0000313" key="2">
    <source>
        <dbReference type="Proteomes" id="UP000789396"/>
    </source>
</evidence>